<feature type="region of interest" description="Disordered" evidence="2">
    <location>
        <begin position="1036"/>
        <end position="1254"/>
    </location>
</feature>
<evidence type="ECO:0000256" key="1">
    <source>
        <dbReference type="ARBA" id="ARBA00022553"/>
    </source>
</evidence>
<keyword evidence="1" id="KW-0597">Phosphoprotein</keyword>
<feature type="compositionally biased region" description="Polar residues" evidence="2">
    <location>
        <begin position="699"/>
        <end position="716"/>
    </location>
</feature>
<feature type="domain" description="SUZ" evidence="4">
    <location>
        <begin position="313"/>
        <end position="383"/>
    </location>
</feature>
<feature type="compositionally biased region" description="Polar residues" evidence="2">
    <location>
        <begin position="1047"/>
        <end position="1062"/>
    </location>
</feature>
<feature type="region of interest" description="Disordered" evidence="2">
    <location>
        <begin position="422"/>
        <end position="493"/>
    </location>
</feature>
<feature type="compositionally biased region" description="Low complexity" evidence="2">
    <location>
        <begin position="952"/>
        <end position="968"/>
    </location>
</feature>
<name>A0A1L8DFQ7_9DIPT</name>
<dbReference type="EMBL" id="GFDF01008808">
    <property type="protein sequence ID" value="JAV05276.1"/>
    <property type="molecule type" value="Transcribed_RNA"/>
</dbReference>
<dbReference type="CDD" id="cd02642">
    <property type="entry name" value="R3H_encore_like"/>
    <property type="match status" value="1"/>
</dbReference>
<feature type="compositionally biased region" description="Low complexity" evidence="2">
    <location>
        <begin position="52"/>
        <end position="89"/>
    </location>
</feature>
<reference evidence="5" key="1">
    <citation type="submission" date="2016-12" db="EMBL/GenBank/DDBJ databases">
        <title>An insight into the sialome and mialome of the sand fly, Nyssomyia neivai.</title>
        <authorList>
            <person name="Sebastian V."/>
            <person name="Goulart T.M."/>
            <person name="Oliveira W."/>
            <person name="Calvo E."/>
            <person name="Oliveira L.F."/>
            <person name="Pinto M.C."/>
            <person name="Rosselino A.M."/>
            <person name="Ribeiro J.M."/>
        </authorList>
    </citation>
    <scope>NUCLEOTIDE SEQUENCE</scope>
</reference>
<feature type="compositionally biased region" description="Low complexity" evidence="2">
    <location>
        <begin position="1063"/>
        <end position="1077"/>
    </location>
</feature>
<protein>
    <submittedName>
        <fullName evidence="5">Putative suz domain protein</fullName>
    </submittedName>
</protein>
<evidence type="ECO:0000259" key="3">
    <source>
        <dbReference type="PROSITE" id="PS51061"/>
    </source>
</evidence>
<dbReference type="Gene3D" id="3.30.1370.50">
    <property type="entry name" value="R3H-like domain"/>
    <property type="match status" value="1"/>
</dbReference>
<dbReference type="PANTHER" id="PTHR15672">
    <property type="entry name" value="CAMP-REGULATED PHOSPHOPROTEIN 21 RELATED R3H DOMAIN CONTAINING PROTEIN"/>
    <property type="match status" value="1"/>
</dbReference>
<feature type="compositionally biased region" description="Low complexity" evidence="2">
    <location>
        <begin position="1233"/>
        <end position="1248"/>
    </location>
</feature>
<dbReference type="PANTHER" id="PTHR15672:SF8">
    <property type="entry name" value="PROTEIN ENCORE"/>
    <property type="match status" value="1"/>
</dbReference>
<dbReference type="GO" id="GO:0003676">
    <property type="term" value="F:nucleic acid binding"/>
    <property type="evidence" value="ECO:0007669"/>
    <property type="project" value="UniProtKB-UniRule"/>
</dbReference>
<dbReference type="InterPro" id="IPR051937">
    <property type="entry name" value="R3H_domain_containing"/>
</dbReference>
<feature type="region of interest" description="Disordered" evidence="2">
    <location>
        <begin position="1"/>
        <end position="158"/>
    </location>
</feature>
<feature type="compositionally biased region" description="Low complexity" evidence="2">
    <location>
        <begin position="1"/>
        <end position="15"/>
    </location>
</feature>
<dbReference type="InterPro" id="IPR036867">
    <property type="entry name" value="R3H_dom_sf"/>
</dbReference>
<sequence length="1376" mass="148038">MRESTSPPRTPTPRSDLLTSTASSPMTSCGAQVSYTDTNPATSSESRLQVQSSATSTSPTSGSPSPDAPSVIVTQQSQQQSSPPIIFSTDDGGRSQLDVDFPKLTPPKSKSPRGDKANVGQQTTSPKNHTETITIPNHHHHRHQNTSPGNVSPCSQHSSNGCTVINVVDTSPIPSPHAYDKGIRDGGHYDGDCGEMEAPARGLSDRGGKKHRNGPGAKGDNMADQYTDQSGVDLIQFFKETLNKNMKDRQMLLRIEKELLALVYDRTRSQIKFPPTSSYNRMLIHRTAAYFGMDHNVDATQTCVIAEVSKSTRVPEIRFETLIREMDEPRKSILKRDSHSFDEYRQGLLPCPDRGMLDRKSKSFEEREEEYERARRRIFKDRDCGDCSIEEQHWPWSSSESSENSGRHKMAQNNRLLKVQSLSVDTRGDGRPCVSKSHSFGGYGGPVQSSGPQGHTLSRGDSVTSTKSAGPRLFPKQDSVGSTNTPWRCSPSSSGSLYLFDPSNLPPGNLHNNNNNNIMIKPPTHVPRNKKYDKTKTQMRSNEICDGNESLTHSVIMENQAASSSTEDLASPQIDEEEVRRSESPVQQLHHQDAKISPQKMQKSQATSPNIPTQEVILQSGVVSEAQSIATNQSTSVTPASTTTTVNCETAYLTTTASTTTNVVATTTESIVIPSTTVTNAIITTTFTTTSGTQSATNHPHQPSSTPQNNATHSSNNVQDTVKVHHPHPRQDDTQLAKSSVMPSVIPVMGYTTTTGYPAMENGAIFPAPNAPYPTYQQGPDGSVYAVPPMVYAYPPPMESEMSGYFLPMYDQAGTPRDSGLMPAPTPTAALYQPAGAAAAATVVPMTPYAPTAYSSGPLYTQGQVVYTAATDQFGSPAAAAAATPQYPIPAYPTMTYPYPTYNGTTTYQGYWGQPMATTYYVPQPQLMPHPAQATNGTGGSKRGSPPQNAAQQSNPSTPQTTTFNNPFGSTGVPIAAGDPATMYALPQHVYPNMLPYASPATVPVSATAAVPHVPHHHHTHHAGTDGVKIRYGVVSQQQQATQQTQPMHTTDQGQNSYNAQNSGTPQSTPSTPLSLPLPLPTGHMSKGAPPIFPTPPIMTNGFGPQFPNTQGTAENGYGGYERKTNGNGQTQQQQNNRNRNGALGGPRQQNYSSGGVMGMSSAHPVKKNLPHDNTPRPTNPGAFQKRTQDGAGVPPGKGNAVHMGQPDKVITPRGPRPKPANLDLRRSNSQRNTPSTNSTESNNSPNSIASSEQQPVYVARGSHNPHLHHHHPAIDPTACHQPLIGATYNPAAGMYVKFGQTYFTHPTMGLTSSRRSPPSDVRPPPLTPIAPGMYPMNMMLPAHRHMGPRPAHSGGYKGNKGGHPPSGVAASGAPR</sequence>
<feature type="compositionally biased region" description="Polar residues" evidence="2">
    <location>
        <begin position="599"/>
        <end position="609"/>
    </location>
</feature>
<feature type="region of interest" description="Disordered" evidence="2">
    <location>
        <begin position="690"/>
        <end position="716"/>
    </location>
</feature>
<feature type="compositionally biased region" description="Polar residues" evidence="2">
    <location>
        <begin position="447"/>
        <end position="468"/>
    </location>
</feature>
<evidence type="ECO:0000313" key="5">
    <source>
        <dbReference type="EMBL" id="JAV05276.1"/>
    </source>
</evidence>
<feature type="region of interest" description="Disordered" evidence="2">
    <location>
        <begin position="560"/>
        <end position="609"/>
    </location>
</feature>
<dbReference type="PROSITE" id="PS51061">
    <property type="entry name" value="R3H"/>
    <property type="match status" value="1"/>
</dbReference>
<feature type="region of interest" description="Disordered" evidence="2">
    <location>
        <begin position="927"/>
        <end position="973"/>
    </location>
</feature>
<feature type="domain" description="R3H" evidence="3">
    <location>
        <begin position="249"/>
        <end position="312"/>
    </location>
</feature>
<feature type="compositionally biased region" description="Polar residues" evidence="2">
    <location>
        <begin position="145"/>
        <end position="158"/>
    </location>
</feature>
<evidence type="ECO:0000256" key="2">
    <source>
        <dbReference type="SAM" id="MobiDB-lite"/>
    </source>
</evidence>
<feature type="compositionally biased region" description="Low complexity" evidence="2">
    <location>
        <begin position="1037"/>
        <end position="1046"/>
    </location>
</feature>
<evidence type="ECO:0000259" key="4">
    <source>
        <dbReference type="PROSITE" id="PS51673"/>
    </source>
</evidence>
<dbReference type="SUPFAM" id="SSF82708">
    <property type="entry name" value="R3H domain"/>
    <property type="match status" value="1"/>
</dbReference>
<proteinExistence type="predicted"/>
<feature type="region of interest" description="Disordered" evidence="2">
    <location>
        <begin position="190"/>
        <end position="225"/>
    </location>
</feature>
<feature type="compositionally biased region" description="Low complexity" evidence="2">
    <location>
        <begin position="1126"/>
        <end position="1142"/>
    </location>
</feature>
<dbReference type="PROSITE" id="PS51673">
    <property type="entry name" value="SUZ"/>
    <property type="match status" value="1"/>
</dbReference>
<feature type="region of interest" description="Disordered" evidence="2">
    <location>
        <begin position="518"/>
        <end position="538"/>
    </location>
</feature>
<dbReference type="InterPro" id="IPR024771">
    <property type="entry name" value="SUZ"/>
</dbReference>
<feature type="region of interest" description="Disordered" evidence="2">
    <location>
        <begin position="1347"/>
        <end position="1376"/>
    </location>
</feature>
<dbReference type="InterPro" id="IPR001374">
    <property type="entry name" value="R3H_dom"/>
</dbReference>
<dbReference type="Pfam" id="PF01424">
    <property type="entry name" value="R3H"/>
    <property type="match status" value="1"/>
</dbReference>
<dbReference type="Pfam" id="PF12752">
    <property type="entry name" value="SUZ"/>
    <property type="match status" value="1"/>
</dbReference>
<accession>A0A1L8DFQ7</accession>
<feature type="compositionally biased region" description="Polar residues" evidence="2">
    <location>
        <begin position="17"/>
        <end position="51"/>
    </location>
</feature>
<feature type="compositionally biased region" description="Polar residues" evidence="2">
    <location>
        <begin position="119"/>
        <end position="135"/>
    </location>
</feature>
<dbReference type="SMART" id="SM00393">
    <property type="entry name" value="R3H"/>
    <property type="match status" value="1"/>
</dbReference>
<feature type="compositionally biased region" description="Polar residues" evidence="2">
    <location>
        <begin position="479"/>
        <end position="493"/>
    </location>
</feature>
<organism evidence="5">
    <name type="scientific">Nyssomyia neivai</name>
    <dbReference type="NCBI Taxonomy" id="330878"/>
    <lineage>
        <taxon>Eukaryota</taxon>
        <taxon>Metazoa</taxon>
        <taxon>Ecdysozoa</taxon>
        <taxon>Arthropoda</taxon>
        <taxon>Hexapoda</taxon>
        <taxon>Insecta</taxon>
        <taxon>Pterygota</taxon>
        <taxon>Neoptera</taxon>
        <taxon>Endopterygota</taxon>
        <taxon>Diptera</taxon>
        <taxon>Nematocera</taxon>
        <taxon>Psychodoidea</taxon>
        <taxon>Psychodidae</taxon>
        <taxon>Nyssomyia</taxon>
    </lineage>
</organism>